<evidence type="ECO:0000256" key="6">
    <source>
        <dbReference type="PROSITE-ProRule" id="PRU00175"/>
    </source>
</evidence>
<comment type="caution">
    <text evidence="9">The sequence shown here is derived from an EMBL/GenBank/DDBJ whole genome shotgun (WGS) entry which is preliminary data.</text>
</comment>
<proteinExistence type="predicted"/>
<dbReference type="AlphaFoldDB" id="A0AAD1UNQ7"/>
<evidence type="ECO:0000259" key="8">
    <source>
        <dbReference type="PROSITE" id="PS50089"/>
    </source>
</evidence>
<dbReference type="PANTHER" id="PTHR45969">
    <property type="entry name" value="RING ZINC FINGER PROTEIN-RELATED"/>
    <property type="match status" value="1"/>
</dbReference>
<keyword evidence="5" id="KW-0862">Zinc</keyword>
<dbReference type="InterPro" id="IPR024766">
    <property type="entry name" value="Znf_RING_H2"/>
</dbReference>
<keyword evidence="2" id="KW-0479">Metal-binding</keyword>
<evidence type="ECO:0000313" key="10">
    <source>
        <dbReference type="Proteomes" id="UP001295684"/>
    </source>
</evidence>
<sequence length="293" mass="33318">MEDREPKGLDEGEEQRREGGFLEERSRGNIVYEEEKQRIGCHSAQGCKRGSSKGEGDEGDFDCSICITSFDGNDTKAIPLLKEKLKSSQKEQSNIADAESPESPNSEDIAILYFNHSDKNKNESGLDSKMNLSSMVPKDTIGVVRQRDIEDNLEEILVNFETNGVSILFNCSHIFHKHCIKDWIKGHNTCPVCREKIYQKEVEKSYLDELDYQDSQMNFFGFIADSLTYYYHTPSELTLIDGVDANSDLNTFIFSNLVNGEDEPSPNTLNLEFFPLIEDGHNPNNNEQEYQVQ</sequence>
<dbReference type="GO" id="GO:0008270">
    <property type="term" value="F:zinc ion binding"/>
    <property type="evidence" value="ECO:0007669"/>
    <property type="project" value="UniProtKB-KW"/>
</dbReference>
<dbReference type="PROSITE" id="PS50089">
    <property type="entry name" value="ZF_RING_2"/>
    <property type="match status" value="1"/>
</dbReference>
<dbReference type="InterPro" id="IPR001841">
    <property type="entry name" value="Znf_RING"/>
</dbReference>
<feature type="domain" description="RING-type" evidence="8">
    <location>
        <begin position="171"/>
        <end position="194"/>
    </location>
</feature>
<evidence type="ECO:0000256" key="7">
    <source>
        <dbReference type="SAM" id="MobiDB-lite"/>
    </source>
</evidence>
<dbReference type="Pfam" id="PF12678">
    <property type="entry name" value="zf-rbx1"/>
    <property type="match status" value="1"/>
</dbReference>
<evidence type="ECO:0000313" key="9">
    <source>
        <dbReference type="EMBL" id="CAI2372152.1"/>
    </source>
</evidence>
<evidence type="ECO:0000256" key="3">
    <source>
        <dbReference type="ARBA" id="ARBA00022771"/>
    </source>
</evidence>
<dbReference type="Gene3D" id="3.30.40.10">
    <property type="entry name" value="Zinc/RING finger domain, C3HC4 (zinc finger)"/>
    <property type="match status" value="1"/>
</dbReference>
<evidence type="ECO:0000256" key="1">
    <source>
        <dbReference type="ARBA" id="ARBA00004906"/>
    </source>
</evidence>
<evidence type="ECO:0000256" key="2">
    <source>
        <dbReference type="ARBA" id="ARBA00022723"/>
    </source>
</evidence>
<keyword evidence="3 6" id="KW-0863">Zinc-finger</keyword>
<protein>
    <recommendedName>
        <fullName evidence="8">RING-type domain-containing protein</fullName>
    </recommendedName>
</protein>
<feature type="region of interest" description="Disordered" evidence="7">
    <location>
        <begin position="1"/>
        <end position="29"/>
    </location>
</feature>
<dbReference type="EMBL" id="CAMPGE010013415">
    <property type="protein sequence ID" value="CAI2372152.1"/>
    <property type="molecule type" value="Genomic_DNA"/>
</dbReference>
<dbReference type="SUPFAM" id="SSF57850">
    <property type="entry name" value="RING/U-box"/>
    <property type="match status" value="1"/>
</dbReference>
<evidence type="ECO:0000256" key="4">
    <source>
        <dbReference type="ARBA" id="ARBA00022786"/>
    </source>
</evidence>
<keyword evidence="10" id="KW-1185">Reference proteome</keyword>
<organism evidence="9 10">
    <name type="scientific">Euplotes crassus</name>
    <dbReference type="NCBI Taxonomy" id="5936"/>
    <lineage>
        <taxon>Eukaryota</taxon>
        <taxon>Sar</taxon>
        <taxon>Alveolata</taxon>
        <taxon>Ciliophora</taxon>
        <taxon>Intramacronucleata</taxon>
        <taxon>Spirotrichea</taxon>
        <taxon>Hypotrichia</taxon>
        <taxon>Euplotida</taxon>
        <taxon>Euplotidae</taxon>
        <taxon>Moneuplotes</taxon>
    </lineage>
</organism>
<dbReference type="Proteomes" id="UP001295684">
    <property type="component" value="Unassembled WGS sequence"/>
</dbReference>
<accession>A0AAD1UNQ7</accession>
<keyword evidence="4" id="KW-0833">Ubl conjugation pathway</keyword>
<comment type="pathway">
    <text evidence="1">Protein modification; protein ubiquitination.</text>
</comment>
<reference evidence="9" key="1">
    <citation type="submission" date="2023-07" db="EMBL/GenBank/DDBJ databases">
        <authorList>
            <consortium name="AG Swart"/>
            <person name="Singh M."/>
            <person name="Singh A."/>
            <person name="Seah K."/>
            <person name="Emmerich C."/>
        </authorList>
    </citation>
    <scope>NUCLEOTIDE SEQUENCE</scope>
    <source>
        <strain evidence="9">DP1</strain>
    </source>
</reference>
<name>A0AAD1UNQ7_EUPCR</name>
<evidence type="ECO:0000256" key="5">
    <source>
        <dbReference type="ARBA" id="ARBA00022833"/>
    </source>
</evidence>
<gene>
    <name evidence="9" type="ORF">ECRASSUSDP1_LOCUS13480</name>
</gene>
<dbReference type="InterPro" id="IPR013083">
    <property type="entry name" value="Znf_RING/FYVE/PHD"/>
</dbReference>